<proteinExistence type="predicted"/>
<dbReference type="InterPro" id="IPR017946">
    <property type="entry name" value="PLC-like_Pdiesterase_TIM-brl"/>
</dbReference>
<dbReference type="Gene3D" id="3.20.20.190">
    <property type="entry name" value="Phosphatidylinositol (PI) phosphodiesterase"/>
    <property type="match status" value="1"/>
</dbReference>
<dbReference type="SUPFAM" id="SSF51695">
    <property type="entry name" value="PLC-like phosphodiesterases"/>
    <property type="match status" value="1"/>
</dbReference>
<dbReference type="PANTHER" id="PTHR46211:SF8">
    <property type="entry name" value="PHOSPHODIESTERASE"/>
    <property type="match status" value="1"/>
</dbReference>
<organism evidence="3 4">
    <name type="scientific">Loigolactobacillus coryniformis subsp. torquens DSM 20004 = KCTC 3535</name>
    <dbReference type="NCBI Taxonomy" id="1423822"/>
    <lineage>
        <taxon>Bacteria</taxon>
        <taxon>Bacillati</taxon>
        <taxon>Bacillota</taxon>
        <taxon>Bacilli</taxon>
        <taxon>Lactobacillales</taxon>
        <taxon>Lactobacillaceae</taxon>
        <taxon>Loigolactobacillus</taxon>
    </lineage>
</organism>
<keyword evidence="1" id="KW-0472">Membrane</keyword>
<protein>
    <recommendedName>
        <fullName evidence="2">GP-PDE domain-containing protein</fullName>
    </recommendedName>
</protein>
<dbReference type="KEGG" id="lcy:LC20004_06285"/>
<dbReference type="InterPro" id="IPR030395">
    <property type="entry name" value="GP_PDE_dom"/>
</dbReference>
<feature type="transmembrane region" description="Helical" evidence="1">
    <location>
        <begin position="153"/>
        <end position="174"/>
    </location>
</feature>
<name>A0A2D1KMZ7_9LACO</name>
<evidence type="ECO:0000256" key="1">
    <source>
        <dbReference type="SAM" id="Phobius"/>
    </source>
</evidence>
<feature type="transmembrane region" description="Helical" evidence="1">
    <location>
        <begin position="186"/>
        <end position="204"/>
    </location>
</feature>
<dbReference type="AlphaFoldDB" id="A0A2D1KMZ7"/>
<dbReference type="GO" id="GO:0008081">
    <property type="term" value="F:phosphoric diester hydrolase activity"/>
    <property type="evidence" value="ECO:0007669"/>
    <property type="project" value="InterPro"/>
</dbReference>
<feature type="transmembrane region" description="Helical" evidence="1">
    <location>
        <begin position="53"/>
        <end position="74"/>
    </location>
</feature>
<accession>A0A2D1KMZ7</accession>
<dbReference type="PANTHER" id="PTHR46211">
    <property type="entry name" value="GLYCEROPHOSPHORYL DIESTER PHOSPHODIESTERASE"/>
    <property type="match status" value="1"/>
</dbReference>
<sequence length="457" mass="52272">MLIILLLLNVSSYWVYHNSGGNTLLLLVWLLLGLIASYAWVERTQALTWWQLLGHSLRGSLWLPFSGLLAFNFWRYSWQPPSGLLDQFLNHRWQILPLILVLYLSIISFGVRHYFSKYLPHVTRWLGLLLLLAVSLLIVQWGSDQIGGTFSRYSVRLLWLVWLNGKYLLWLDLLLRLRQQPMTLDYRWFGVGLLLVIILAWPMSGQFFAKTATQPQIIAHRGVNGQGVQNTISALHSTVPEQPSLVEIDLRTTHDQQFIVSHDADTRRLTGQANNIAHTNLAHLQNLTLTENGQHAHYASFADYLQTAQKVKQPLLIELKASDHFQRMAREFVQQYHTKLPASAQFHSASLTLVNLLKQARFTPVGYILPFTQTGLPATHADFYSVDWRTLNPLIVAQARQQGKPLYVWTVDQVWALQAVRHLNTAVVITDQTSQVQQQLHQPAGYNGNLLLLLANF</sequence>
<keyword evidence="4" id="KW-1185">Reference proteome</keyword>
<evidence type="ECO:0000313" key="3">
    <source>
        <dbReference type="EMBL" id="ATO43535.1"/>
    </source>
</evidence>
<keyword evidence="1" id="KW-0812">Transmembrane</keyword>
<feature type="domain" description="GP-PDE" evidence="2">
    <location>
        <begin position="215"/>
        <end position="440"/>
    </location>
</feature>
<reference evidence="3 4" key="1">
    <citation type="submission" date="2016-10" db="EMBL/GenBank/DDBJ databases">
        <title>The whole genome sequencing and assembly of L. cotyniformis subsp. torquens DSM 20004 strain.</title>
        <authorList>
            <person name="Park M.-K."/>
            <person name="Lee Y.-J."/>
            <person name="Yi H."/>
            <person name="Bahn Y.-S."/>
            <person name="Kim J.F."/>
            <person name="Lee D.-W."/>
        </authorList>
    </citation>
    <scope>NUCLEOTIDE SEQUENCE [LARGE SCALE GENOMIC DNA]</scope>
    <source>
        <strain evidence="3 4">DSM 20004</strain>
    </source>
</reference>
<evidence type="ECO:0000259" key="2">
    <source>
        <dbReference type="PROSITE" id="PS51704"/>
    </source>
</evidence>
<dbReference type="Proteomes" id="UP000223559">
    <property type="component" value="Chromosome"/>
</dbReference>
<gene>
    <name evidence="3" type="ORF">LC20004_06285</name>
</gene>
<dbReference type="EMBL" id="CP017697">
    <property type="protein sequence ID" value="ATO43535.1"/>
    <property type="molecule type" value="Genomic_DNA"/>
</dbReference>
<keyword evidence="1" id="KW-1133">Transmembrane helix</keyword>
<dbReference type="GO" id="GO:0006629">
    <property type="term" value="P:lipid metabolic process"/>
    <property type="evidence" value="ECO:0007669"/>
    <property type="project" value="InterPro"/>
</dbReference>
<feature type="transmembrane region" description="Helical" evidence="1">
    <location>
        <begin position="22"/>
        <end position="41"/>
    </location>
</feature>
<dbReference type="PROSITE" id="PS51704">
    <property type="entry name" value="GP_PDE"/>
    <property type="match status" value="1"/>
</dbReference>
<feature type="transmembrane region" description="Helical" evidence="1">
    <location>
        <begin position="94"/>
        <end position="115"/>
    </location>
</feature>
<feature type="transmembrane region" description="Helical" evidence="1">
    <location>
        <begin position="122"/>
        <end position="141"/>
    </location>
</feature>
<evidence type="ECO:0000313" key="4">
    <source>
        <dbReference type="Proteomes" id="UP000223559"/>
    </source>
</evidence>
<dbReference type="Pfam" id="PF03009">
    <property type="entry name" value="GDPD"/>
    <property type="match status" value="1"/>
</dbReference>
<dbReference type="RefSeq" id="WP_056980244.1">
    <property type="nucleotide sequence ID" value="NZ_AZDC01000028.1"/>
</dbReference>